<dbReference type="RefSeq" id="WP_150548694.1">
    <property type="nucleotide sequence ID" value="NZ_LR215729.2"/>
</dbReference>
<dbReference type="InterPro" id="IPR023058">
    <property type="entry name" value="PPIase_PpiC_CS"/>
</dbReference>
<evidence type="ECO:0000256" key="4">
    <source>
        <dbReference type="ARBA" id="ARBA00023110"/>
    </source>
</evidence>
<reference evidence="8" key="1">
    <citation type="submission" date="2019-02" db="EMBL/GenBank/DDBJ databases">
        <authorList>
            <consortium name="Genoscope - CEA"/>
            <person name="William W."/>
        </authorList>
    </citation>
    <scope>NUCLEOTIDE SEQUENCE [LARGE SCALE GENOMIC DNA]</scope>
    <source>
        <strain evidence="8">YSy11</strain>
    </source>
</reference>
<name>A0A653E5Q3_9PSED</name>
<dbReference type="AlphaFoldDB" id="A0A653E5Q3"/>
<dbReference type="PROSITE" id="PS01096">
    <property type="entry name" value="PPIC_PPIASE_1"/>
    <property type="match status" value="1"/>
</dbReference>
<evidence type="ECO:0000256" key="6">
    <source>
        <dbReference type="SAM" id="SignalP"/>
    </source>
</evidence>
<dbReference type="InterPro" id="IPR046357">
    <property type="entry name" value="PPIase_dom_sf"/>
</dbReference>
<dbReference type="Pfam" id="PF13624">
    <property type="entry name" value="SurA_N_3"/>
    <property type="match status" value="1"/>
</dbReference>
<feature type="domain" description="PpiC" evidence="7">
    <location>
        <begin position="169"/>
        <end position="270"/>
    </location>
</feature>
<dbReference type="InterPro" id="IPR050245">
    <property type="entry name" value="PrsA_foldase"/>
</dbReference>
<protein>
    <recommendedName>
        <fullName evidence="3">peptidylprolyl isomerase</fullName>
        <ecNumber evidence="3">5.2.1.8</ecNumber>
    </recommendedName>
</protein>
<sequence length="318" mass="35231">MRILGRVGVLMLLLAGTVQGGETGIAARVNGAEITNFRLERYFSEYLQAQGRSVGGIRNPDTYKRLKREALDQMIAKELLWQEAQRRGISVSDAEIDKQLAMLKQGLGGEEAFARELNNAGFDTQSFTDYLRHELVASRMLEALSEVDPAAESEVQTVYDANRQHLQKPEQVWARHLLLKASDPADPEADEASRQELLALREQIEAGADFSEVAEQHSQDSTAAAGGDLGYFSRGTMVPAFENAAFALKPGEVSQPVRTVFGWHLIKLESYLPPSPLPKEQGMQLVRDFLHDQRRKEAREAALKQLTATGKIEVVSGL</sequence>
<evidence type="ECO:0000256" key="3">
    <source>
        <dbReference type="ARBA" id="ARBA00013194"/>
    </source>
</evidence>
<accession>A0A653E5Q3</accession>
<dbReference type="EC" id="5.2.1.8" evidence="3"/>
<comment type="similarity">
    <text evidence="2">Belongs to the PpiC/parvulin rotamase family.</text>
</comment>
<dbReference type="Gene3D" id="3.10.50.40">
    <property type="match status" value="1"/>
</dbReference>
<dbReference type="GO" id="GO:0003755">
    <property type="term" value="F:peptidyl-prolyl cis-trans isomerase activity"/>
    <property type="evidence" value="ECO:0007669"/>
    <property type="project" value="UniProtKB-KW"/>
</dbReference>
<dbReference type="PROSITE" id="PS50198">
    <property type="entry name" value="PPIC_PPIASE_2"/>
    <property type="match status" value="1"/>
</dbReference>
<comment type="catalytic activity">
    <reaction evidence="1">
        <text>[protein]-peptidylproline (omega=180) = [protein]-peptidylproline (omega=0)</text>
        <dbReference type="Rhea" id="RHEA:16237"/>
        <dbReference type="Rhea" id="RHEA-COMP:10747"/>
        <dbReference type="Rhea" id="RHEA-COMP:10748"/>
        <dbReference type="ChEBI" id="CHEBI:83833"/>
        <dbReference type="ChEBI" id="CHEBI:83834"/>
        <dbReference type="EC" id="5.2.1.8"/>
    </reaction>
</comment>
<evidence type="ECO:0000256" key="2">
    <source>
        <dbReference type="ARBA" id="ARBA00007656"/>
    </source>
</evidence>
<feature type="signal peptide" evidence="6">
    <location>
        <begin position="1"/>
        <end position="20"/>
    </location>
</feature>
<gene>
    <name evidence="8" type="ORF">PMYSY11_3025</name>
</gene>
<dbReference type="EMBL" id="LR215729">
    <property type="protein sequence ID" value="VEV98069.1"/>
    <property type="molecule type" value="Genomic_DNA"/>
</dbReference>
<evidence type="ECO:0000259" key="7">
    <source>
        <dbReference type="PROSITE" id="PS50198"/>
    </source>
</evidence>
<keyword evidence="6" id="KW-0732">Signal</keyword>
<organism evidence="8">
    <name type="scientific">Pseudomonas marincola</name>
    <dbReference type="NCBI Taxonomy" id="437900"/>
    <lineage>
        <taxon>Bacteria</taxon>
        <taxon>Pseudomonadati</taxon>
        <taxon>Pseudomonadota</taxon>
        <taxon>Gammaproteobacteria</taxon>
        <taxon>Pseudomonadales</taxon>
        <taxon>Pseudomonadaceae</taxon>
        <taxon>Pseudomonas</taxon>
    </lineage>
</organism>
<evidence type="ECO:0000256" key="5">
    <source>
        <dbReference type="PROSITE-ProRule" id="PRU00278"/>
    </source>
</evidence>
<feature type="chain" id="PRO_5024961228" description="peptidylprolyl isomerase" evidence="6">
    <location>
        <begin position="21"/>
        <end position="318"/>
    </location>
</feature>
<dbReference type="PANTHER" id="PTHR47245:SF2">
    <property type="entry name" value="PEPTIDYL-PROLYL CIS-TRANS ISOMERASE HP_0175-RELATED"/>
    <property type="match status" value="1"/>
</dbReference>
<dbReference type="Gene3D" id="1.10.4030.10">
    <property type="entry name" value="Porin chaperone SurA, peptide-binding domain"/>
    <property type="match status" value="1"/>
</dbReference>
<keyword evidence="5 8" id="KW-0413">Isomerase</keyword>
<dbReference type="Pfam" id="PF00639">
    <property type="entry name" value="Rotamase"/>
    <property type="match status" value="1"/>
</dbReference>
<dbReference type="SUPFAM" id="SSF54534">
    <property type="entry name" value="FKBP-like"/>
    <property type="match status" value="1"/>
</dbReference>
<dbReference type="InterPro" id="IPR000297">
    <property type="entry name" value="PPIase_PpiC"/>
</dbReference>
<dbReference type="InterPro" id="IPR027304">
    <property type="entry name" value="Trigger_fact/SurA_dom_sf"/>
</dbReference>
<evidence type="ECO:0000256" key="1">
    <source>
        <dbReference type="ARBA" id="ARBA00000971"/>
    </source>
</evidence>
<dbReference type="SUPFAM" id="SSF109998">
    <property type="entry name" value="Triger factor/SurA peptide-binding domain-like"/>
    <property type="match status" value="1"/>
</dbReference>
<proteinExistence type="inferred from homology"/>
<keyword evidence="4 5" id="KW-0697">Rotamase</keyword>
<dbReference type="PANTHER" id="PTHR47245">
    <property type="entry name" value="PEPTIDYLPROLYL ISOMERASE"/>
    <property type="match status" value="1"/>
</dbReference>
<evidence type="ECO:0000313" key="8">
    <source>
        <dbReference type="EMBL" id="VEV98069.1"/>
    </source>
</evidence>